<dbReference type="PROSITE" id="PS51736">
    <property type="entry name" value="RECOMBINASES_3"/>
    <property type="match status" value="1"/>
</dbReference>
<dbReference type="Proteomes" id="UP001500506">
    <property type="component" value="Unassembled WGS sequence"/>
</dbReference>
<sequence length="112" mass="12233">MLDFAQGLRDRDAGHRVLNLAIGDVDTSTPTGSMLFTIMAALAQLEHDIKRERIVDSISKRRDAGKDHGGRPAVSPTAKLHTRHPPDDRPLQAGNPSAGNRLRIPRAHPIYG</sequence>
<dbReference type="SUPFAM" id="SSF53041">
    <property type="entry name" value="Resolvase-like"/>
    <property type="match status" value="1"/>
</dbReference>
<evidence type="ECO:0000259" key="2">
    <source>
        <dbReference type="PROSITE" id="PS51736"/>
    </source>
</evidence>
<dbReference type="Gene3D" id="3.40.50.1390">
    <property type="entry name" value="Resolvase, N-terminal catalytic domain"/>
    <property type="match status" value="1"/>
</dbReference>
<comment type="caution">
    <text evidence="3">The sequence shown here is derived from an EMBL/GenBank/DDBJ whole genome shotgun (WGS) entry which is preliminary data.</text>
</comment>
<proteinExistence type="predicted"/>
<dbReference type="EMBL" id="BAAANH010000008">
    <property type="protein sequence ID" value="GAA1770513.1"/>
    <property type="molecule type" value="Genomic_DNA"/>
</dbReference>
<name>A0ABN2KZP8_9MICO</name>
<evidence type="ECO:0000313" key="3">
    <source>
        <dbReference type="EMBL" id="GAA1770513.1"/>
    </source>
</evidence>
<feature type="compositionally biased region" description="Basic and acidic residues" evidence="1">
    <location>
        <begin position="56"/>
        <end position="70"/>
    </location>
</feature>
<reference evidence="3 4" key="1">
    <citation type="journal article" date="2019" name="Int. J. Syst. Evol. Microbiol.">
        <title>The Global Catalogue of Microorganisms (GCM) 10K type strain sequencing project: providing services to taxonomists for standard genome sequencing and annotation.</title>
        <authorList>
            <consortium name="The Broad Institute Genomics Platform"/>
            <consortium name="The Broad Institute Genome Sequencing Center for Infectious Disease"/>
            <person name="Wu L."/>
            <person name="Ma J."/>
        </authorList>
    </citation>
    <scope>NUCLEOTIDE SEQUENCE [LARGE SCALE GENOMIC DNA]</scope>
    <source>
        <strain evidence="3 4">JCM 14319</strain>
    </source>
</reference>
<organism evidence="3 4">
    <name type="scientific">Agromyces humatus</name>
    <dbReference type="NCBI Taxonomy" id="279573"/>
    <lineage>
        <taxon>Bacteria</taxon>
        <taxon>Bacillati</taxon>
        <taxon>Actinomycetota</taxon>
        <taxon>Actinomycetes</taxon>
        <taxon>Micrococcales</taxon>
        <taxon>Microbacteriaceae</taxon>
        <taxon>Agromyces</taxon>
    </lineage>
</organism>
<evidence type="ECO:0000313" key="4">
    <source>
        <dbReference type="Proteomes" id="UP001500506"/>
    </source>
</evidence>
<accession>A0ABN2KZP8</accession>
<gene>
    <name evidence="3" type="ORF">GCM10009747_34680</name>
</gene>
<dbReference type="InterPro" id="IPR036162">
    <property type="entry name" value="Resolvase-like_N_sf"/>
</dbReference>
<dbReference type="InterPro" id="IPR006119">
    <property type="entry name" value="Resolv_N"/>
</dbReference>
<keyword evidence="4" id="KW-1185">Reference proteome</keyword>
<protein>
    <recommendedName>
        <fullName evidence="2">Resolvase/invertase-type recombinase catalytic domain-containing protein</fullName>
    </recommendedName>
</protein>
<dbReference type="Pfam" id="PF00239">
    <property type="entry name" value="Resolvase"/>
    <property type="match status" value="1"/>
</dbReference>
<feature type="domain" description="Resolvase/invertase-type recombinase catalytic" evidence="2">
    <location>
        <begin position="1"/>
        <end position="65"/>
    </location>
</feature>
<feature type="region of interest" description="Disordered" evidence="1">
    <location>
        <begin position="56"/>
        <end position="112"/>
    </location>
</feature>
<evidence type="ECO:0000256" key="1">
    <source>
        <dbReference type="SAM" id="MobiDB-lite"/>
    </source>
</evidence>